<sequence length="103" mass="12108">MSNYLYCSGLVANIALMLFVALCIWVWFIWPFVEAMSITRCFICASKTSGCKPTVRAIIRTLKYWYLDLLFGRGWTRISNRQFEWEGVGNWRIHSSKETQEVK</sequence>
<dbReference type="AlphaFoldDB" id="A0A2W7Y7C5"/>
<accession>A0A2W7Y7C5</accession>
<reference evidence="1 2" key="1">
    <citation type="submission" date="2018-05" db="EMBL/GenBank/DDBJ databases">
        <title>Genomic sequencing of EHEC O26 New European Clone.</title>
        <authorList>
            <person name="Karnisova L."/>
            <person name="Nunvar J."/>
            <person name="Marejkova M."/>
            <person name="Mellmann A."/>
            <person name="Drevinek P."/>
            <person name="Blahova K."/>
            <person name="Bielaszewska M."/>
        </authorList>
    </citation>
    <scope>NUCLEOTIDE SEQUENCE [LARGE SCALE GENOMIC DNA]</scope>
    <source>
        <strain evidence="1 2">14-391</strain>
    </source>
</reference>
<proteinExistence type="predicted"/>
<gene>
    <name evidence="1" type="ORF">DIV22_28265</name>
</gene>
<organism evidence="1 2">
    <name type="scientific">Escherichia coli</name>
    <dbReference type="NCBI Taxonomy" id="562"/>
    <lineage>
        <taxon>Bacteria</taxon>
        <taxon>Pseudomonadati</taxon>
        <taxon>Pseudomonadota</taxon>
        <taxon>Gammaproteobacteria</taxon>
        <taxon>Enterobacterales</taxon>
        <taxon>Enterobacteriaceae</taxon>
        <taxon>Escherichia</taxon>
    </lineage>
</organism>
<dbReference type="Proteomes" id="UP000248865">
    <property type="component" value="Unassembled WGS sequence"/>
</dbReference>
<evidence type="ECO:0000313" key="1">
    <source>
        <dbReference type="EMBL" id="PZZ57363.1"/>
    </source>
</evidence>
<dbReference type="EMBL" id="QFSS01000501">
    <property type="protein sequence ID" value="PZZ57363.1"/>
    <property type="molecule type" value="Genomic_DNA"/>
</dbReference>
<name>A0A2W7Y7C5_ECOLX</name>
<evidence type="ECO:0000313" key="2">
    <source>
        <dbReference type="Proteomes" id="UP000248865"/>
    </source>
</evidence>
<protein>
    <submittedName>
        <fullName evidence="1">Uncharacterized protein</fullName>
    </submittedName>
</protein>
<comment type="caution">
    <text evidence="1">The sequence shown here is derived from an EMBL/GenBank/DDBJ whole genome shotgun (WGS) entry which is preliminary data.</text>
</comment>